<name>A0A1I1MSD0_9RHOB</name>
<sequence length="206" mass="21456">MATERKSFPKLAAPAGDTGLTRNRARMAAIPMIALGAACCASIEIVKSTAPDLATLPGLAGSVLALGGLLLLFKSQLAEKRATAAAKRRYQRIAPYLPEMTDGSGSAKALAAALAPVEKAIEPAVRLTVVSAEAVARAPRRQKNGAGASVTLFQHDPASDDHRGASTPIFAAMRLGGNWAEGLKLSPKAMARFESDPFVQRLARIG</sequence>
<accession>A0A1I1MSD0</accession>
<keyword evidence="1" id="KW-1133">Transmembrane helix</keyword>
<dbReference type="EMBL" id="FOLG01000010">
    <property type="protein sequence ID" value="SFC84460.1"/>
    <property type="molecule type" value="Genomic_DNA"/>
</dbReference>
<protein>
    <submittedName>
        <fullName evidence="2">Uncharacterized protein</fullName>
    </submittedName>
</protein>
<keyword evidence="3" id="KW-1185">Reference proteome</keyword>
<proteinExistence type="predicted"/>
<evidence type="ECO:0000313" key="3">
    <source>
        <dbReference type="Proteomes" id="UP000198728"/>
    </source>
</evidence>
<evidence type="ECO:0000256" key="1">
    <source>
        <dbReference type="SAM" id="Phobius"/>
    </source>
</evidence>
<dbReference type="Proteomes" id="UP000198728">
    <property type="component" value="Unassembled WGS sequence"/>
</dbReference>
<keyword evidence="1" id="KW-0472">Membrane</keyword>
<feature type="transmembrane region" description="Helical" evidence="1">
    <location>
        <begin position="53"/>
        <end position="73"/>
    </location>
</feature>
<reference evidence="2 3" key="1">
    <citation type="submission" date="2016-10" db="EMBL/GenBank/DDBJ databases">
        <authorList>
            <person name="de Groot N.N."/>
        </authorList>
    </citation>
    <scope>NUCLEOTIDE SEQUENCE [LARGE SCALE GENOMIC DNA]</scope>
    <source>
        <strain evidence="2 3">DSM 19548</strain>
    </source>
</reference>
<dbReference type="AlphaFoldDB" id="A0A1I1MSD0"/>
<evidence type="ECO:0000313" key="2">
    <source>
        <dbReference type="EMBL" id="SFC84460.1"/>
    </source>
</evidence>
<feature type="transmembrane region" description="Helical" evidence="1">
    <location>
        <begin position="28"/>
        <end position="47"/>
    </location>
</feature>
<gene>
    <name evidence="2" type="ORF">SAMN04488094_11016</name>
</gene>
<keyword evidence="1" id="KW-0812">Transmembrane</keyword>
<dbReference type="RefSeq" id="WP_093361603.1">
    <property type="nucleotide sequence ID" value="NZ_FOLG01000010.1"/>
</dbReference>
<organism evidence="2 3">
    <name type="scientific">Tropicimonas isoalkanivorans</name>
    <dbReference type="NCBI Taxonomy" id="441112"/>
    <lineage>
        <taxon>Bacteria</taxon>
        <taxon>Pseudomonadati</taxon>
        <taxon>Pseudomonadota</taxon>
        <taxon>Alphaproteobacteria</taxon>
        <taxon>Rhodobacterales</taxon>
        <taxon>Roseobacteraceae</taxon>
        <taxon>Tropicimonas</taxon>
    </lineage>
</organism>
<dbReference type="OrthoDB" id="7843656at2"/>